<dbReference type="GO" id="GO:0016881">
    <property type="term" value="F:acid-amino acid ligase activity"/>
    <property type="evidence" value="ECO:0007669"/>
    <property type="project" value="UniProtKB-ARBA"/>
</dbReference>
<evidence type="ECO:0000256" key="1">
    <source>
        <dbReference type="ARBA" id="ARBA00007832"/>
    </source>
</evidence>
<dbReference type="InterPro" id="IPR007310">
    <property type="entry name" value="Aerobactin_biosyn_IucA/IucC_N"/>
</dbReference>
<evidence type="ECO:0000259" key="3">
    <source>
        <dbReference type="Pfam" id="PF06276"/>
    </source>
</evidence>
<comment type="similarity">
    <text evidence="1">Belongs to the IucA/IucC family.</text>
</comment>
<dbReference type="EMBL" id="FUXU01000119">
    <property type="protein sequence ID" value="SKA69631.1"/>
    <property type="molecule type" value="Genomic_DNA"/>
</dbReference>
<dbReference type="InterPro" id="IPR037455">
    <property type="entry name" value="LucA/IucC-like"/>
</dbReference>
<dbReference type="AlphaFoldDB" id="A0A1T4VYR4"/>
<keyword evidence="5" id="KW-1185">Reference proteome</keyword>
<dbReference type="PANTHER" id="PTHR34384:SF5">
    <property type="entry name" value="L-2,3-DIAMINOPROPANOATE--CITRATE LIGASE"/>
    <property type="match status" value="1"/>
</dbReference>
<dbReference type="Proteomes" id="UP000190162">
    <property type="component" value="Unassembled WGS sequence"/>
</dbReference>
<gene>
    <name evidence="4" type="ORF">SAMN02745132_04480</name>
</gene>
<evidence type="ECO:0000259" key="2">
    <source>
        <dbReference type="Pfam" id="PF04183"/>
    </source>
</evidence>
<dbReference type="PANTHER" id="PTHR34384">
    <property type="entry name" value="L-2,3-DIAMINOPROPANOATE--CITRATE LIGASE"/>
    <property type="match status" value="1"/>
</dbReference>
<evidence type="ECO:0000313" key="5">
    <source>
        <dbReference type="Proteomes" id="UP000190162"/>
    </source>
</evidence>
<dbReference type="Pfam" id="PF06276">
    <property type="entry name" value="FhuF"/>
    <property type="match status" value="2"/>
</dbReference>
<reference evidence="5" key="1">
    <citation type="submission" date="2017-02" db="EMBL/GenBank/DDBJ databases">
        <authorList>
            <person name="Varghese N."/>
            <person name="Submissions S."/>
        </authorList>
    </citation>
    <scope>NUCLEOTIDE SEQUENCE [LARGE SCALE GENOMIC DNA]</scope>
    <source>
        <strain evidence="5">DSM 22720</strain>
    </source>
</reference>
<dbReference type="Gene3D" id="1.10.510.40">
    <property type="match status" value="2"/>
</dbReference>
<protein>
    <submittedName>
        <fullName evidence="4">IucA / IucC family protein</fullName>
    </submittedName>
</protein>
<accession>A0A1T4VYR4</accession>
<dbReference type="Pfam" id="PF04183">
    <property type="entry name" value="IucA_IucC"/>
    <property type="match status" value="1"/>
</dbReference>
<evidence type="ECO:0000313" key="4">
    <source>
        <dbReference type="EMBL" id="SKA69631.1"/>
    </source>
</evidence>
<organism evidence="4 5">
    <name type="scientific">Enterovibrio nigricans DSM 22720</name>
    <dbReference type="NCBI Taxonomy" id="1121868"/>
    <lineage>
        <taxon>Bacteria</taxon>
        <taxon>Pseudomonadati</taxon>
        <taxon>Pseudomonadota</taxon>
        <taxon>Gammaproteobacteria</taxon>
        <taxon>Vibrionales</taxon>
        <taxon>Vibrionaceae</taxon>
        <taxon>Enterovibrio</taxon>
    </lineage>
</organism>
<name>A0A1T4VYR4_9GAMM</name>
<feature type="domain" description="Aerobactin siderophore biosynthesis IucA/IucC-like C-terminal" evidence="3">
    <location>
        <begin position="343"/>
        <end position="490"/>
    </location>
</feature>
<feature type="domain" description="Aerobactin siderophore biosynthesis IucA/IucC-like C-terminal" evidence="3">
    <location>
        <begin position="77"/>
        <end position="236"/>
    </location>
</feature>
<feature type="domain" description="Aerobactin siderophore biosynthesis IucA/IucC N-terminal" evidence="2">
    <location>
        <begin position="251"/>
        <end position="322"/>
    </location>
</feature>
<dbReference type="GO" id="GO:0019290">
    <property type="term" value="P:siderophore biosynthetic process"/>
    <property type="evidence" value="ECO:0007669"/>
    <property type="project" value="InterPro"/>
</dbReference>
<sequence>MITDPAYITLSLPGLSESGFEVIIRENPFSEAESSDVITIAALTQAPLPNEASMLDDIISDIAASDNSSKTRIAIKWFAKYWECAIEPMIRLYDEHGIALEAHQQNSVMRLIGGYPSIYYFRDNQGFYLSKAYQSYLAAMEPESVTVDSLYFDDEIICDRFAYYLMINHLFSIIGRMGADGLVDEGILLSFVQQRLAAMQYSLSGAGKMFVDRLLTRATIPAKANLMTRVHDVDELVAENEQAIYCELPNPLMSTWLHNVIASDKELSNLSLLNEYAGARFQASYMDVETSPEAGQLAVIMRESVASQLKAGESAVPFNALMMIERDGLLFIAGWVEQHGLIAWLDKLIAVVVIPIWHLLVKHGIGIEPHGQNVVLVHKNGWPERILIRDFHESVEYTLSFIGDPSLIPDFTSLEPHLANAPLDDYYAMSSVELLRELVMDTLFIYNLTEVSHLIERFYSMDESAFWQRVSEQLEEYAKVHPELNKRLSALGHTQEYISTESLMTRKLLQSKVECHHLIPNALHR</sequence>
<proteinExistence type="inferred from homology"/>
<dbReference type="InterPro" id="IPR022770">
    <property type="entry name" value="IucA/IucC-like_C"/>
</dbReference>